<keyword evidence="3" id="KW-1185">Reference proteome</keyword>
<dbReference type="EMBL" id="CALTRL010005882">
    <property type="protein sequence ID" value="CAH7687513.1"/>
    <property type="molecule type" value="Genomic_DNA"/>
</dbReference>
<proteinExistence type="predicted"/>
<sequence>MIFLVITNEQTLVNKNSSQPDDHLLTPENSIKPLVVSQQPLLTRLSKGYKSQTDHSSSSSPILDVGNEIGTGLPGLTTEESKGHLEGADNDPHPLGFNQTQSSHQDLSLATALNIPLEVDSQPFHNPSCTQPCPAISFVFQTREGNPIEMDENLEEPHIVSACCLLQQALNL</sequence>
<accession>A0AAV0BLK2</accession>
<feature type="compositionally biased region" description="Polar residues" evidence="1">
    <location>
        <begin position="49"/>
        <end position="61"/>
    </location>
</feature>
<organism evidence="2 3">
    <name type="scientific">Phakopsora pachyrhizi</name>
    <name type="common">Asian soybean rust disease fungus</name>
    <dbReference type="NCBI Taxonomy" id="170000"/>
    <lineage>
        <taxon>Eukaryota</taxon>
        <taxon>Fungi</taxon>
        <taxon>Dikarya</taxon>
        <taxon>Basidiomycota</taxon>
        <taxon>Pucciniomycotina</taxon>
        <taxon>Pucciniomycetes</taxon>
        <taxon>Pucciniales</taxon>
        <taxon>Phakopsoraceae</taxon>
        <taxon>Phakopsora</taxon>
    </lineage>
</organism>
<dbReference type="Proteomes" id="UP001153365">
    <property type="component" value="Unassembled WGS sequence"/>
</dbReference>
<name>A0AAV0BLK2_PHAPC</name>
<protein>
    <submittedName>
        <fullName evidence="2">Uncharacterized protein</fullName>
    </submittedName>
</protein>
<evidence type="ECO:0000313" key="3">
    <source>
        <dbReference type="Proteomes" id="UP001153365"/>
    </source>
</evidence>
<reference evidence="2" key="1">
    <citation type="submission" date="2022-06" db="EMBL/GenBank/DDBJ databases">
        <authorList>
            <consortium name="SYNGENTA / RWTH Aachen University"/>
        </authorList>
    </citation>
    <scope>NUCLEOTIDE SEQUENCE</scope>
</reference>
<dbReference type="AlphaFoldDB" id="A0AAV0BLK2"/>
<gene>
    <name evidence="2" type="ORF">PPACK8108_LOCUS22306</name>
</gene>
<feature type="compositionally biased region" description="Basic and acidic residues" evidence="1">
    <location>
        <begin position="79"/>
        <end position="92"/>
    </location>
</feature>
<evidence type="ECO:0000313" key="2">
    <source>
        <dbReference type="EMBL" id="CAH7687513.1"/>
    </source>
</evidence>
<feature type="region of interest" description="Disordered" evidence="1">
    <location>
        <begin position="46"/>
        <end position="103"/>
    </location>
</feature>
<evidence type="ECO:0000256" key="1">
    <source>
        <dbReference type="SAM" id="MobiDB-lite"/>
    </source>
</evidence>
<comment type="caution">
    <text evidence="2">The sequence shown here is derived from an EMBL/GenBank/DDBJ whole genome shotgun (WGS) entry which is preliminary data.</text>
</comment>